<accession>A0ABS2JID3</accession>
<name>A0ABS2JID3_9ACTN</name>
<dbReference type="InterPro" id="IPR047603">
    <property type="entry name" value="FxsC_N"/>
</dbReference>
<organism evidence="2 3">
    <name type="scientific">Micromonospora humidisoli</name>
    <dbReference type="NCBI Taxonomy" id="2807622"/>
    <lineage>
        <taxon>Bacteria</taxon>
        <taxon>Bacillati</taxon>
        <taxon>Actinomycetota</taxon>
        <taxon>Actinomycetes</taxon>
        <taxon>Micromonosporales</taxon>
        <taxon>Micromonosporaceae</taxon>
        <taxon>Micromonospora</taxon>
    </lineage>
</organism>
<proteinExistence type="predicted"/>
<dbReference type="NCBIfam" id="NF040588">
    <property type="entry name" value="FxsC_Nterm"/>
    <property type="match status" value="1"/>
</dbReference>
<sequence length="387" mass="42627">MTWSDTSPVGLPGQETYFYLSYAHSVPLSDAARPDTDYWVGKFFQDLATAVRDHPRRTVEIGAGFFDGQVSPGVDLRRTLTDALSVAHVFVPLYSPNYFRNGWALGERDSFRSRLTRLPAGQADRHLLPVLWMPLPSWEDRPEIVQALTLTDDPDDRAVYAENGLRALCKLSAYGRQYRRLRDALADRIVRVTEQQPLARSRATTVTSRPVPDGPGATLVVTTLAADRARWRPYGDQHQLAVADYVAATAERLGLPTRVVGLAEARDQAPHSPAVVLVDAGVGADAARVALDGLPQWVVPLVIAADHARGEPTPEEIAGTLQDARFPRVLPVRTIDEFERCAPLLVTEARKQFLRHGPVDPPEGPHDPKPSLGPVGPFDVRRGKAER</sequence>
<gene>
    <name evidence="2" type="ORF">JQN84_23775</name>
</gene>
<dbReference type="RefSeq" id="WP_204960718.1">
    <property type="nucleotide sequence ID" value="NZ_JAFEUO010000006.1"/>
</dbReference>
<protein>
    <recommendedName>
        <fullName evidence="4">FxsC C-terminal domain-containing protein</fullName>
    </recommendedName>
</protein>
<dbReference type="EMBL" id="JAFEUO010000006">
    <property type="protein sequence ID" value="MBM7085548.1"/>
    <property type="molecule type" value="Genomic_DNA"/>
</dbReference>
<comment type="caution">
    <text evidence="2">The sequence shown here is derived from an EMBL/GenBank/DDBJ whole genome shotgun (WGS) entry which is preliminary data.</text>
</comment>
<feature type="region of interest" description="Disordered" evidence="1">
    <location>
        <begin position="355"/>
        <end position="387"/>
    </location>
</feature>
<keyword evidence="3" id="KW-1185">Reference proteome</keyword>
<evidence type="ECO:0000313" key="2">
    <source>
        <dbReference type="EMBL" id="MBM7085548.1"/>
    </source>
</evidence>
<dbReference type="SUPFAM" id="SSF52200">
    <property type="entry name" value="Toll/Interleukin receptor TIR domain"/>
    <property type="match status" value="1"/>
</dbReference>
<evidence type="ECO:0000313" key="3">
    <source>
        <dbReference type="Proteomes" id="UP000809587"/>
    </source>
</evidence>
<dbReference type="InterPro" id="IPR035897">
    <property type="entry name" value="Toll_tir_struct_dom_sf"/>
</dbReference>
<dbReference type="Gene3D" id="3.40.50.10140">
    <property type="entry name" value="Toll/interleukin-1 receptor homology (TIR) domain"/>
    <property type="match status" value="1"/>
</dbReference>
<evidence type="ECO:0008006" key="4">
    <source>
        <dbReference type="Google" id="ProtNLM"/>
    </source>
</evidence>
<reference evidence="2 3" key="1">
    <citation type="submission" date="2021-02" db="EMBL/GenBank/DDBJ databases">
        <authorList>
            <person name="Lee D.-H."/>
        </authorList>
    </citation>
    <scope>NUCLEOTIDE SEQUENCE [LARGE SCALE GENOMIC DNA]</scope>
    <source>
        <strain evidence="2 3">MMS20-R2-29</strain>
    </source>
</reference>
<dbReference type="Proteomes" id="UP000809587">
    <property type="component" value="Unassembled WGS sequence"/>
</dbReference>
<evidence type="ECO:0000256" key="1">
    <source>
        <dbReference type="SAM" id="MobiDB-lite"/>
    </source>
</evidence>